<organism evidence="1 2">
    <name type="scientific">Stylosanthes scabra</name>
    <dbReference type="NCBI Taxonomy" id="79078"/>
    <lineage>
        <taxon>Eukaryota</taxon>
        <taxon>Viridiplantae</taxon>
        <taxon>Streptophyta</taxon>
        <taxon>Embryophyta</taxon>
        <taxon>Tracheophyta</taxon>
        <taxon>Spermatophyta</taxon>
        <taxon>Magnoliopsida</taxon>
        <taxon>eudicotyledons</taxon>
        <taxon>Gunneridae</taxon>
        <taxon>Pentapetalae</taxon>
        <taxon>rosids</taxon>
        <taxon>fabids</taxon>
        <taxon>Fabales</taxon>
        <taxon>Fabaceae</taxon>
        <taxon>Papilionoideae</taxon>
        <taxon>50 kb inversion clade</taxon>
        <taxon>dalbergioids sensu lato</taxon>
        <taxon>Dalbergieae</taxon>
        <taxon>Pterocarpus clade</taxon>
        <taxon>Stylosanthes</taxon>
    </lineage>
</organism>
<sequence length="146" mass="17032">MANYTTMTRAPCIQGATLSPLYRNWVVFLPYKYHHNSRCSHPDDFTMDLSLDQKTQPNSSSIGPLSIPYFTSEHWRHCQDLYFRSQHMAESPVHVPQNNHIPNHNVMDKPPRIQHPRISRVTECKAVQGDNLLQEEHTRHLITPLH</sequence>
<accession>A0ABU6TH88</accession>
<dbReference type="EMBL" id="JASCZI010090901">
    <property type="protein sequence ID" value="MED6147641.1"/>
    <property type="molecule type" value="Genomic_DNA"/>
</dbReference>
<proteinExistence type="predicted"/>
<name>A0ABU6TH88_9FABA</name>
<gene>
    <name evidence="1" type="ORF">PIB30_045695</name>
</gene>
<evidence type="ECO:0000313" key="2">
    <source>
        <dbReference type="Proteomes" id="UP001341840"/>
    </source>
</evidence>
<keyword evidence="2" id="KW-1185">Reference proteome</keyword>
<reference evidence="1 2" key="1">
    <citation type="journal article" date="2023" name="Plants (Basel)">
        <title>Bridging the Gap: Combining Genomics and Transcriptomics Approaches to Understand Stylosanthes scabra, an Orphan Legume from the Brazilian Caatinga.</title>
        <authorList>
            <person name="Ferreira-Neto J.R.C."/>
            <person name="da Silva M.D."/>
            <person name="Binneck E."/>
            <person name="de Melo N.F."/>
            <person name="da Silva R.H."/>
            <person name="de Melo A.L.T.M."/>
            <person name="Pandolfi V."/>
            <person name="Bustamante F.O."/>
            <person name="Brasileiro-Vidal A.C."/>
            <person name="Benko-Iseppon A.M."/>
        </authorList>
    </citation>
    <scope>NUCLEOTIDE SEQUENCE [LARGE SCALE GENOMIC DNA]</scope>
    <source>
        <tissue evidence="1">Leaves</tissue>
    </source>
</reference>
<protein>
    <submittedName>
        <fullName evidence="1">Uncharacterized protein</fullName>
    </submittedName>
</protein>
<comment type="caution">
    <text evidence="1">The sequence shown here is derived from an EMBL/GenBank/DDBJ whole genome shotgun (WGS) entry which is preliminary data.</text>
</comment>
<dbReference type="Proteomes" id="UP001341840">
    <property type="component" value="Unassembled WGS sequence"/>
</dbReference>
<evidence type="ECO:0000313" key="1">
    <source>
        <dbReference type="EMBL" id="MED6147641.1"/>
    </source>
</evidence>